<name>A0A392U5V2_9FABA</name>
<dbReference type="Proteomes" id="UP000265520">
    <property type="component" value="Unassembled WGS sequence"/>
</dbReference>
<dbReference type="EMBL" id="LXQA010744541">
    <property type="protein sequence ID" value="MCI68869.1"/>
    <property type="molecule type" value="Genomic_DNA"/>
</dbReference>
<proteinExistence type="predicted"/>
<evidence type="ECO:0000313" key="2">
    <source>
        <dbReference type="Proteomes" id="UP000265520"/>
    </source>
</evidence>
<reference evidence="1 2" key="1">
    <citation type="journal article" date="2018" name="Front. Plant Sci.">
        <title>Red Clover (Trifolium pratense) and Zigzag Clover (T. medium) - A Picture of Genomic Similarities and Differences.</title>
        <authorList>
            <person name="Dluhosova J."/>
            <person name="Istvanek J."/>
            <person name="Nedelnik J."/>
            <person name="Repkova J."/>
        </authorList>
    </citation>
    <scope>NUCLEOTIDE SEQUENCE [LARGE SCALE GENOMIC DNA]</scope>
    <source>
        <strain evidence="2">cv. 10/8</strain>
        <tissue evidence="1">Leaf</tissue>
    </source>
</reference>
<protein>
    <recommendedName>
        <fullName evidence="3">RNA-directed DNA polymerase (Reverse transcriptase)</fullName>
    </recommendedName>
</protein>
<dbReference type="AlphaFoldDB" id="A0A392U5V2"/>
<organism evidence="1 2">
    <name type="scientific">Trifolium medium</name>
    <dbReference type="NCBI Taxonomy" id="97028"/>
    <lineage>
        <taxon>Eukaryota</taxon>
        <taxon>Viridiplantae</taxon>
        <taxon>Streptophyta</taxon>
        <taxon>Embryophyta</taxon>
        <taxon>Tracheophyta</taxon>
        <taxon>Spermatophyta</taxon>
        <taxon>Magnoliopsida</taxon>
        <taxon>eudicotyledons</taxon>
        <taxon>Gunneridae</taxon>
        <taxon>Pentapetalae</taxon>
        <taxon>rosids</taxon>
        <taxon>fabids</taxon>
        <taxon>Fabales</taxon>
        <taxon>Fabaceae</taxon>
        <taxon>Papilionoideae</taxon>
        <taxon>50 kb inversion clade</taxon>
        <taxon>NPAAA clade</taxon>
        <taxon>Hologalegina</taxon>
        <taxon>IRL clade</taxon>
        <taxon>Trifolieae</taxon>
        <taxon>Trifolium</taxon>
    </lineage>
</organism>
<evidence type="ECO:0008006" key="3">
    <source>
        <dbReference type="Google" id="ProtNLM"/>
    </source>
</evidence>
<feature type="non-terminal residue" evidence="1">
    <location>
        <position position="34"/>
    </location>
</feature>
<evidence type="ECO:0000313" key="1">
    <source>
        <dbReference type="EMBL" id="MCI68869.1"/>
    </source>
</evidence>
<keyword evidence="2" id="KW-1185">Reference proteome</keyword>
<sequence length="34" mass="3945">MSTWEPVIKAIEKRLVSWRNKYVSLGGRVILLNS</sequence>
<comment type="caution">
    <text evidence="1">The sequence shown here is derived from an EMBL/GenBank/DDBJ whole genome shotgun (WGS) entry which is preliminary data.</text>
</comment>
<accession>A0A392U5V2</accession>